<proteinExistence type="predicted"/>
<reference evidence="1" key="2">
    <citation type="submission" date="2022-10" db="EMBL/GenBank/DDBJ databases">
        <authorList>
            <person name="Ngo T.-E."/>
        </authorList>
    </citation>
    <scope>NUCLEOTIDE SEQUENCE</scope>
    <source>
        <strain evidence="1">JHB</strain>
    </source>
</reference>
<name>A0A9Q9UWB2_MOOP1</name>
<dbReference type="AlphaFoldDB" id="A0A9Q9UWB2"/>
<sequence length="45" mass="5061">MVGTAHPTINDNGARSQKYVGATTMTETQVQQRLHQQKEILLIDH</sequence>
<dbReference type="EMBL" id="CP017708">
    <property type="protein sequence ID" value="WAN69694.1"/>
    <property type="molecule type" value="Genomic_DNA"/>
</dbReference>
<evidence type="ECO:0000313" key="1">
    <source>
        <dbReference type="EMBL" id="WAN69694.1"/>
    </source>
</evidence>
<organism evidence="1">
    <name type="scientific">Moorena producens (strain JHB)</name>
    <dbReference type="NCBI Taxonomy" id="1454205"/>
    <lineage>
        <taxon>Bacteria</taxon>
        <taxon>Bacillati</taxon>
        <taxon>Cyanobacteriota</taxon>
        <taxon>Cyanophyceae</taxon>
        <taxon>Coleofasciculales</taxon>
        <taxon>Coleofasciculaceae</taxon>
        <taxon>Moorena</taxon>
    </lineage>
</organism>
<accession>A0A9Q9UWB2</accession>
<reference evidence="1" key="1">
    <citation type="journal article" date="2017" name="Proc. Natl. Acad. Sci. U.S.A.">
        <title>Comparative genomics uncovers the prolific and distinctive metabolic potential of the cyanobacterial genus Moorea.</title>
        <authorList>
            <person name="Leao T."/>
            <person name="Castelao G."/>
            <person name="Korobeynikov A."/>
            <person name="Monroe E.A."/>
            <person name="Podell S."/>
            <person name="Glukhov E."/>
            <person name="Allen E.E."/>
            <person name="Gerwick W.H."/>
            <person name="Gerwick L."/>
        </authorList>
    </citation>
    <scope>NUCLEOTIDE SEQUENCE</scope>
    <source>
        <strain evidence="1">JHB</strain>
    </source>
</reference>
<protein>
    <submittedName>
        <fullName evidence="1">Uncharacterized protein</fullName>
    </submittedName>
</protein>
<dbReference type="Proteomes" id="UP000176944">
    <property type="component" value="Chromosome"/>
</dbReference>
<gene>
    <name evidence="1" type="ORF">BJP36_36990</name>
</gene>